<feature type="region of interest" description="Disordered" evidence="1">
    <location>
        <begin position="1"/>
        <end position="34"/>
    </location>
</feature>
<sequence length="101" mass="10945">MSQDPNDPNQPAITTGGQTTSCSPSNGQQSTNGQQSLPWVTIVPLFPVQVVSLNLNGVKKLNKSSDDRDGCDCKKCGDFCKYAEPNQSDGTLICYKCRMGW</sequence>
<proteinExistence type="predicted"/>
<name>A0A6J5RR40_9CAUD</name>
<protein>
    <submittedName>
        <fullName evidence="2">Uncharacterized protein</fullName>
    </submittedName>
</protein>
<feature type="compositionally biased region" description="Low complexity" evidence="1">
    <location>
        <begin position="23"/>
        <end position="34"/>
    </location>
</feature>
<dbReference type="EMBL" id="LR797252">
    <property type="protein sequence ID" value="CAB4196757.1"/>
    <property type="molecule type" value="Genomic_DNA"/>
</dbReference>
<gene>
    <name evidence="2" type="ORF">UFOVP1290_277</name>
</gene>
<evidence type="ECO:0000313" key="2">
    <source>
        <dbReference type="EMBL" id="CAB4196757.1"/>
    </source>
</evidence>
<organism evidence="2">
    <name type="scientific">uncultured Caudovirales phage</name>
    <dbReference type="NCBI Taxonomy" id="2100421"/>
    <lineage>
        <taxon>Viruses</taxon>
        <taxon>Duplodnaviria</taxon>
        <taxon>Heunggongvirae</taxon>
        <taxon>Uroviricota</taxon>
        <taxon>Caudoviricetes</taxon>
        <taxon>Peduoviridae</taxon>
        <taxon>Maltschvirus</taxon>
        <taxon>Maltschvirus maltsch</taxon>
    </lineage>
</organism>
<evidence type="ECO:0000256" key="1">
    <source>
        <dbReference type="SAM" id="MobiDB-lite"/>
    </source>
</evidence>
<reference evidence="2" key="1">
    <citation type="submission" date="2020-05" db="EMBL/GenBank/DDBJ databases">
        <authorList>
            <person name="Chiriac C."/>
            <person name="Salcher M."/>
            <person name="Ghai R."/>
            <person name="Kavagutti S V."/>
        </authorList>
    </citation>
    <scope>NUCLEOTIDE SEQUENCE</scope>
</reference>
<accession>A0A6J5RR40</accession>
<feature type="compositionally biased region" description="Polar residues" evidence="1">
    <location>
        <begin position="1"/>
        <end position="22"/>
    </location>
</feature>